<proteinExistence type="inferred from homology"/>
<feature type="domain" description="KOW" evidence="7">
    <location>
        <begin position="2"/>
        <end position="29"/>
    </location>
</feature>
<dbReference type="GO" id="GO:0005840">
    <property type="term" value="C:ribosome"/>
    <property type="evidence" value="ECO:0007669"/>
    <property type="project" value="UniProtKB-KW"/>
</dbReference>
<dbReference type="AlphaFoldDB" id="A0A0G1C2N3"/>
<dbReference type="CDD" id="cd06089">
    <property type="entry name" value="KOW_RPL26"/>
    <property type="match status" value="1"/>
</dbReference>
<dbReference type="GO" id="GO:1990904">
    <property type="term" value="C:ribonucleoprotein complex"/>
    <property type="evidence" value="ECO:0007669"/>
    <property type="project" value="UniProtKB-KW"/>
</dbReference>
<dbReference type="SUPFAM" id="SSF50104">
    <property type="entry name" value="Translation proteins SH3-like domain"/>
    <property type="match status" value="1"/>
</dbReference>
<evidence type="ECO:0000256" key="5">
    <source>
        <dbReference type="HAMAP-Rule" id="MF_01326"/>
    </source>
</evidence>
<dbReference type="InterPro" id="IPR014722">
    <property type="entry name" value="Rib_uL2_dom2"/>
</dbReference>
<evidence type="ECO:0000313" key="8">
    <source>
        <dbReference type="EMBL" id="KKS43903.1"/>
    </source>
</evidence>
<dbReference type="InterPro" id="IPR057264">
    <property type="entry name" value="Ribosomal_uL24_C"/>
</dbReference>
<dbReference type="Proteomes" id="UP000034875">
    <property type="component" value="Unassembled WGS sequence"/>
</dbReference>
<dbReference type="InterPro" id="IPR008991">
    <property type="entry name" value="Translation_prot_SH3-like_sf"/>
</dbReference>
<dbReference type="Gene3D" id="2.30.30.30">
    <property type="match status" value="1"/>
</dbReference>
<dbReference type="NCBIfam" id="TIGR01079">
    <property type="entry name" value="rplX_bact"/>
    <property type="match status" value="1"/>
</dbReference>
<keyword evidence="3 5" id="KW-0687">Ribonucleoprotein</keyword>
<evidence type="ECO:0000259" key="7">
    <source>
        <dbReference type="SMART" id="SM00739"/>
    </source>
</evidence>
<comment type="function">
    <text evidence="5">One of the proteins that surrounds the polypeptide exit tunnel on the outside of the subunit.</text>
</comment>
<evidence type="ECO:0000256" key="1">
    <source>
        <dbReference type="ARBA" id="ARBA00010618"/>
    </source>
</evidence>
<dbReference type="InterPro" id="IPR003256">
    <property type="entry name" value="Ribosomal_uL24"/>
</dbReference>
<dbReference type="InterPro" id="IPR005825">
    <property type="entry name" value="Ribosomal_uL24_CS"/>
</dbReference>
<dbReference type="InterPro" id="IPR005824">
    <property type="entry name" value="KOW"/>
</dbReference>
<evidence type="ECO:0000256" key="6">
    <source>
        <dbReference type="RuleBase" id="RU003477"/>
    </source>
</evidence>
<evidence type="ECO:0000256" key="2">
    <source>
        <dbReference type="ARBA" id="ARBA00022980"/>
    </source>
</evidence>
<evidence type="ECO:0000256" key="4">
    <source>
        <dbReference type="ARBA" id="ARBA00035206"/>
    </source>
</evidence>
<dbReference type="HAMAP" id="MF_01326_B">
    <property type="entry name" value="Ribosomal_uL24_B"/>
    <property type="match status" value="1"/>
</dbReference>
<dbReference type="SMART" id="SM00739">
    <property type="entry name" value="KOW"/>
    <property type="match status" value="1"/>
</dbReference>
<comment type="similarity">
    <text evidence="1 5 6">Belongs to the universal ribosomal protein uL24 family.</text>
</comment>
<dbReference type="PROSITE" id="PS01108">
    <property type="entry name" value="RIBOSOMAL_L24"/>
    <property type="match status" value="1"/>
</dbReference>
<sequence>MKIKKGDKIIILSGRDRGKTGVVEKVIVKEDKVLIPGVNLVKKHRKAQGSRPGGIQTLALPLLVSKVMLVCPKCSQKTKVGKKEEPDGKRYRVCKECAALI</sequence>
<organism evidence="8 9">
    <name type="scientific">candidate division CPR1 bacterium GW2011_GWA2_42_17</name>
    <dbReference type="NCBI Taxonomy" id="1618341"/>
    <lineage>
        <taxon>Bacteria</taxon>
        <taxon>candidate division CPR1</taxon>
    </lineage>
</organism>
<accession>A0A0G1C2N3</accession>
<dbReference type="EMBL" id="LCCZ01000017">
    <property type="protein sequence ID" value="KKS43903.1"/>
    <property type="molecule type" value="Genomic_DNA"/>
</dbReference>
<dbReference type="Pfam" id="PF00467">
    <property type="entry name" value="KOW"/>
    <property type="match status" value="1"/>
</dbReference>
<keyword evidence="5" id="KW-0694">RNA-binding</keyword>
<dbReference type="GO" id="GO:0019843">
    <property type="term" value="F:rRNA binding"/>
    <property type="evidence" value="ECO:0007669"/>
    <property type="project" value="UniProtKB-UniRule"/>
</dbReference>
<dbReference type="Pfam" id="PF17136">
    <property type="entry name" value="ribosomal_L24"/>
    <property type="match status" value="1"/>
</dbReference>
<gene>
    <name evidence="5" type="primary">rplX</name>
    <name evidence="8" type="ORF">UV05_C0017G0012</name>
</gene>
<keyword evidence="2 5" id="KW-0689">Ribosomal protein</keyword>
<comment type="caution">
    <text evidence="8">The sequence shown here is derived from an EMBL/GenBank/DDBJ whole genome shotgun (WGS) entry which is preliminary data.</text>
</comment>
<evidence type="ECO:0000313" key="9">
    <source>
        <dbReference type="Proteomes" id="UP000034875"/>
    </source>
</evidence>
<comment type="function">
    <text evidence="5">One of two assembly initiator proteins, it binds directly to the 5'-end of the 23S rRNA, where it nucleates assembly of the 50S subunit.</text>
</comment>
<comment type="subunit">
    <text evidence="5">Part of the 50S ribosomal subunit.</text>
</comment>
<protein>
    <recommendedName>
        <fullName evidence="4 5">Large ribosomal subunit protein uL24</fullName>
    </recommendedName>
</protein>
<keyword evidence="5" id="KW-0699">rRNA-binding</keyword>
<dbReference type="PANTHER" id="PTHR12903">
    <property type="entry name" value="MITOCHONDRIAL RIBOSOMAL PROTEIN L24"/>
    <property type="match status" value="1"/>
</dbReference>
<dbReference type="PATRIC" id="fig|1618341.3.peg.349"/>
<reference evidence="8 9" key="1">
    <citation type="journal article" date="2015" name="Nature">
        <title>rRNA introns, odd ribosomes, and small enigmatic genomes across a large radiation of phyla.</title>
        <authorList>
            <person name="Brown C.T."/>
            <person name="Hug L.A."/>
            <person name="Thomas B.C."/>
            <person name="Sharon I."/>
            <person name="Castelle C.J."/>
            <person name="Singh A."/>
            <person name="Wilkins M.J."/>
            <person name="Williams K.H."/>
            <person name="Banfield J.F."/>
        </authorList>
    </citation>
    <scope>NUCLEOTIDE SEQUENCE [LARGE SCALE GENOMIC DNA]</scope>
</reference>
<evidence type="ECO:0000256" key="3">
    <source>
        <dbReference type="ARBA" id="ARBA00023274"/>
    </source>
</evidence>
<dbReference type="InterPro" id="IPR041988">
    <property type="entry name" value="Ribosomal_uL24_KOW"/>
</dbReference>
<name>A0A0G1C2N3_9BACT</name>
<dbReference type="GO" id="GO:0003735">
    <property type="term" value="F:structural constituent of ribosome"/>
    <property type="evidence" value="ECO:0007669"/>
    <property type="project" value="InterPro"/>
</dbReference>
<dbReference type="GO" id="GO:0006412">
    <property type="term" value="P:translation"/>
    <property type="evidence" value="ECO:0007669"/>
    <property type="project" value="UniProtKB-UniRule"/>
</dbReference>